<feature type="transmembrane region" description="Helical" evidence="3">
    <location>
        <begin position="95"/>
        <end position="117"/>
    </location>
</feature>
<keyword evidence="3" id="KW-1133">Transmembrane helix</keyword>
<dbReference type="PANTHER" id="PTHR11360:SF287">
    <property type="entry name" value="MFS MONOCARBOXYLATE TRANSPORTER"/>
    <property type="match status" value="1"/>
</dbReference>
<dbReference type="Proteomes" id="UP000226031">
    <property type="component" value="Unassembled WGS sequence"/>
</dbReference>
<feature type="transmembrane region" description="Helical" evidence="3">
    <location>
        <begin position="260"/>
        <end position="281"/>
    </location>
</feature>
<comment type="similarity">
    <text evidence="2">Belongs to the major facilitator superfamily. Monocarboxylate porter (TC 2.A.1.13) family.</text>
</comment>
<sequence length="719" mass="79915">MVPSTAVEQSDRVLQGPTCQWEREEVEKGGVMHDVQWSQQQEFSPPPADGGTQAWLFLAGCFCIEALVWGFPFSFGLFQDYYSRHEPFKSDPSGISAIGTSALGIMYLGSPLSFAAMRYWPLARRWSTAAGFALLIISLFASSFATAVSPLIATQGVLYAIGGSLVYTPVIIFVDEWFIRRKGLAFGVMWAGTGFSGVVVPFMMSWLLGRYSFKITLRVWAIILAILSIPLLIVVKPRIPERQQHQPRYIDLRFLKERAFMILQLGNILESLGFFMPTVYLPSYARSIGAKNAAVTATVSLLNGAMVFGCIFVGILIDRFHVTTAILVCTIGATISTFLFWGLAVTLPLLCIFSMIYGFFAGGFSSTYTGIVKEIRKGNPGVDSGMVFGMLAAGRGVGSVICGPLSETLMRKQAWVGHAALGYGTVYGPLIVFTGVTAVLGGRFDDPRITWSKVDYSDKSSLTEALRGIETCISTAASFDDKSFAEGQIALVEACIAAGVSRFVPSEFELDPHTRKDRIPYLAAKRKVLLYLDTPAVRDQIQCTIFTPGIFYDYYSPMTEDGKRHMSSESLVPIGFDMVVDLNSCRAELVDGMEDKRIRFTAVEDVGKYVAKALELENWPDQFLMSGENLTCMELIELCERVREKPFEIERISIADMENKMDEAKKANDMMGVFKWITPPCILEGEFWWDDKSAQGVNITTVFPEAKFKSLEEFLREWW</sequence>
<evidence type="ECO:0000256" key="2">
    <source>
        <dbReference type="ARBA" id="ARBA00006727"/>
    </source>
</evidence>
<dbReference type="SUPFAM" id="SSF51735">
    <property type="entry name" value="NAD(P)-binding Rossmann-fold domains"/>
    <property type="match status" value="1"/>
</dbReference>
<dbReference type="InterPro" id="IPR011701">
    <property type="entry name" value="MFS"/>
</dbReference>
<dbReference type="InterPro" id="IPR036259">
    <property type="entry name" value="MFS_trans_sf"/>
</dbReference>
<dbReference type="Pfam" id="PF05368">
    <property type="entry name" value="NmrA"/>
    <property type="match status" value="1"/>
</dbReference>
<keyword evidence="3" id="KW-0472">Membrane</keyword>
<dbReference type="PANTHER" id="PTHR11360">
    <property type="entry name" value="MONOCARBOXYLATE TRANSPORTER"/>
    <property type="match status" value="1"/>
</dbReference>
<evidence type="ECO:0000313" key="5">
    <source>
        <dbReference type="EMBL" id="PGH36891.1"/>
    </source>
</evidence>
<protein>
    <recommendedName>
        <fullName evidence="4">NmrA-like domain-containing protein</fullName>
    </recommendedName>
</protein>
<feature type="transmembrane region" description="Helical" evidence="3">
    <location>
        <begin position="293"/>
        <end position="317"/>
    </location>
</feature>
<evidence type="ECO:0000256" key="1">
    <source>
        <dbReference type="ARBA" id="ARBA00004141"/>
    </source>
</evidence>
<proteinExistence type="inferred from homology"/>
<gene>
    <name evidence="5" type="ORF">GX50_00125</name>
</gene>
<feature type="transmembrane region" description="Helical" evidence="3">
    <location>
        <begin position="219"/>
        <end position="239"/>
    </location>
</feature>
<evidence type="ECO:0000259" key="4">
    <source>
        <dbReference type="Pfam" id="PF05368"/>
    </source>
</evidence>
<dbReference type="EMBL" id="PDND01000002">
    <property type="protein sequence ID" value="PGH36891.1"/>
    <property type="molecule type" value="Genomic_DNA"/>
</dbReference>
<keyword evidence="3" id="KW-0812">Transmembrane</keyword>
<feature type="transmembrane region" description="Helical" evidence="3">
    <location>
        <begin position="157"/>
        <end position="174"/>
    </location>
</feature>
<organism evidence="5 6">
    <name type="scientific">[Emmonsia] crescens</name>
    <dbReference type="NCBI Taxonomy" id="73230"/>
    <lineage>
        <taxon>Eukaryota</taxon>
        <taxon>Fungi</taxon>
        <taxon>Dikarya</taxon>
        <taxon>Ascomycota</taxon>
        <taxon>Pezizomycotina</taxon>
        <taxon>Eurotiomycetes</taxon>
        <taxon>Eurotiomycetidae</taxon>
        <taxon>Onygenales</taxon>
        <taxon>Ajellomycetaceae</taxon>
        <taxon>Emergomyces</taxon>
    </lineage>
</organism>
<dbReference type="SUPFAM" id="SSF103473">
    <property type="entry name" value="MFS general substrate transporter"/>
    <property type="match status" value="1"/>
</dbReference>
<feature type="domain" description="NmrA-like" evidence="4">
    <location>
        <begin position="448"/>
        <end position="715"/>
    </location>
</feature>
<dbReference type="InterPro" id="IPR036291">
    <property type="entry name" value="NAD(P)-bd_dom_sf"/>
</dbReference>
<dbReference type="Gene3D" id="3.40.50.720">
    <property type="entry name" value="NAD(P)-binding Rossmann-like Domain"/>
    <property type="match status" value="1"/>
</dbReference>
<name>A0A2B7ZU14_9EURO</name>
<dbReference type="InterPro" id="IPR008030">
    <property type="entry name" value="NmrA-like"/>
</dbReference>
<dbReference type="Gene3D" id="3.90.25.10">
    <property type="entry name" value="UDP-galactose 4-epimerase, domain 1"/>
    <property type="match status" value="1"/>
</dbReference>
<accession>A0A2B7ZU14</accession>
<dbReference type="GO" id="GO:0022857">
    <property type="term" value="F:transmembrane transporter activity"/>
    <property type="evidence" value="ECO:0007669"/>
    <property type="project" value="InterPro"/>
</dbReference>
<keyword evidence="6" id="KW-1185">Reference proteome</keyword>
<evidence type="ECO:0000313" key="6">
    <source>
        <dbReference type="Proteomes" id="UP000226031"/>
    </source>
</evidence>
<evidence type="ECO:0000256" key="3">
    <source>
        <dbReference type="SAM" id="Phobius"/>
    </source>
</evidence>
<dbReference type="InterPro" id="IPR050327">
    <property type="entry name" value="Proton-linked_MCT"/>
</dbReference>
<feature type="transmembrane region" description="Helical" evidence="3">
    <location>
        <begin position="129"/>
        <end position="151"/>
    </location>
</feature>
<reference evidence="5 6" key="1">
    <citation type="submission" date="2017-10" db="EMBL/GenBank/DDBJ databases">
        <title>Comparative genomics in systemic dimorphic fungi from Ajellomycetaceae.</title>
        <authorList>
            <person name="Munoz J.F."/>
            <person name="Mcewen J.G."/>
            <person name="Clay O.K."/>
            <person name="Cuomo C.A."/>
        </authorList>
    </citation>
    <scope>NUCLEOTIDE SEQUENCE [LARGE SCALE GENOMIC DNA]</scope>
    <source>
        <strain evidence="5 6">UAMH4076</strain>
    </source>
</reference>
<comment type="caution">
    <text evidence="5">The sequence shown here is derived from an EMBL/GenBank/DDBJ whole genome shotgun (WGS) entry which is preliminary data.</text>
</comment>
<feature type="transmembrane region" description="Helical" evidence="3">
    <location>
        <begin position="347"/>
        <end position="372"/>
    </location>
</feature>
<comment type="subcellular location">
    <subcellularLocation>
        <location evidence="1">Membrane</location>
        <topology evidence="1">Multi-pass membrane protein</topology>
    </subcellularLocation>
</comment>
<dbReference type="Pfam" id="PF07690">
    <property type="entry name" value="MFS_1"/>
    <property type="match status" value="1"/>
</dbReference>
<feature type="transmembrane region" description="Helical" evidence="3">
    <location>
        <begin position="54"/>
        <end position="75"/>
    </location>
</feature>
<dbReference type="VEuPathDB" id="FungiDB:EMCG_02071"/>
<feature type="transmembrane region" description="Helical" evidence="3">
    <location>
        <begin position="426"/>
        <end position="444"/>
    </location>
</feature>
<dbReference type="AlphaFoldDB" id="A0A2B7ZU14"/>
<feature type="transmembrane region" description="Helical" evidence="3">
    <location>
        <begin position="324"/>
        <end position="341"/>
    </location>
</feature>
<dbReference type="GO" id="GO:0016020">
    <property type="term" value="C:membrane"/>
    <property type="evidence" value="ECO:0007669"/>
    <property type="project" value="UniProtKB-SubCell"/>
</dbReference>
<dbReference type="VEuPathDB" id="FungiDB:EMCG_02072"/>
<dbReference type="Gene3D" id="1.20.1250.20">
    <property type="entry name" value="MFS general substrate transporter like domains"/>
    <property type="match status" value="2"/>
</dbReference>
<feature type="transmembrane region" description="Helical" evidence="3">
    <location>
        <begin position="186"/>
        <end position="207"/>
    </location>
</feature>